<evidence type="ECO:0000259" key="1">
    <source>
        <dbReference type="Pfam" id="PF01935"/>
    </source>
</evidence>
<dbReference type="PANTHER" id="PTHR30121:SF6">
    <property type="entry name" value="SLR6007 PROTEIN"/>
    <property type="match status" value="1"/>
</dbReference>
<dbReference type="eggNOG" id="arCOG04816">
    <property type="taxonomic scope" value="Archaea"/>
</dbReference>
<dbReference type="InterPro" id="IPR051162">
    <property type="entry name" value="T4SS_component"/>
</dbReference>
<keyword evidence="3" id="KW-1185">Reference proteome</keyword>
<dbReference type="EMBL" id="BA000023">
    <property type="protein sequence ID" value="BAB66386.1"/>
    <property type="molecule type" value="Genomic_DNA"/>
</dbReference>
<name>Q971N4_SULTO</name>
<evidence type="ECO:0000313" key="3">
    <source>
        <dbReference type="Proteomes" id="UP000001015"/>
    </source>
</evidence>
<reference evidence="3" key="1">
    <citation type="journal article" date="2001" name="DNA Res.">
        <title>Complete genome sequence of an aerobic thermoacidophilic Crenarchaeon, Sulfolobus tokodaii strain7.</title>
        <authorList>
            <person name="Kawarabayasi Y."/>
            <person name="Hino Y."/>
            <person name="Horikawa H."/>
            <person name="Jin-no K."/>
            <person name="Takahashi M."/>
            <person name="Sekine M."/>
            <person name="Baba S."/>
            <person name="Ankai A."/>
            <person name="Kosugi H."/>
            <person name="Hosoyama A."/>
            <person name="Fukui S."/>
            <person name="Nagai Y."/>
            <person name="Nishijima K."/>
            <person name="Otsuka R."/>
            <person name="Nakazawa H."/>
            <person name="Takamiya M."/>
            <person name="Kato Y."/>
            <person name="Yoshizawa T."/>
            <person name="Tanaka T."/>
            <person name="Kudoh Y."/>
            <person name="Yamazaki J."/>
            <person name="Kushida N."/>
            <person name="Oguchi A."/>
            <person name="Aoki K."/>
            <person name="Masuda S."/>
            <person name="Yanagii M."/>
            <person name="Nishimura M."/>
            <person name="Yamagishi A."/>
            <person name="Oshima T."/>
            <person name="Kikuchi H."/>
        </authorList>
    </citation>
    <scope>NUCLEOTIDE SEQUENCE [LARGE SCALE GENOMIC DNA]</scope>
    <source>
        <strain evidence="3">DSM 16993 / JCM 10545 / NBRC 100140 / 7</strain>
    </source>
</reference>
<protein>
    <recommendedName>
        <fullName evidence="1">Helicase HerA central domain-containing protein</fullName>
    </recommendedName>
</protein>
<feature type="domain" description="Helicase HerA central" evidence="1">
    <location>
        <begin position="226"/>
        <end position="447"/>
    </location>
</feature>
<proteinExistence type="predicted"/>
<dbReference type="PANTHER" id="PTHR30121">
    <property type="entry name" value="UNCHARACTERIZED PROTEIN YJGR-RELATED"/>
    <property type="match status" value="1"/>
</dbReference>
<dbReference type="InterPro" id="IPR002789">
    <property type="entry name" value="HerA_central"/>
</dbReference>
<evidence type="ECO:0000313" key="2">
    <source>
        <dbReference type="EMBL" id="BAB66386.1"/>
    </source>
</evidence>
<sequence length="1016" mass="116037">MYYRDEKLLHICVKTLISAQTLRQYFDTQQCTFPQFRYYAEARLKKERDFYSIHEFNDIQSFISTLEPGQGMFIWFSLEPNLKEVHYWYLNKIQKFIQQNSEKHKYLAQSIRDKLKEPLYLIKIFLLDNERKRLKLTAKQFDTYSSLRLSFEIPLFPSDNVIKKINKPPTLSAIYAYFNEKKWIHLTKSNINQLLIIPDPSIVPINISRGTPLPEIIPERKEGFRIGVTESGKEVKLELEDLQRHMYVIGRTGAGKTTFIKTLLVNFMKKYPNSVGVVVDPNGDLAEELATYYKDYDKLIYVDPVEATVSVNPLSIPKGLPKDQAFLLAESNVKEIFTQLFALKESAVYVNYIIINALKLLYMKTTSPTFSDLYNIIMKLRSGELDLPIDDPEWEQKLQQFQELEETTYISALSRLEEYATNPLLKRLFNSDSIDDVLQPGNVIIINASNAMIGSPASFLMIAGWIYKLWYSALIRAALRKERIPVLTIIDEFEVIANLSVLDVILSQARKFAMHLVLAHQHTEQLPSELLKSVLVNTAVKVLLSTEATDAEKLSKSDPDFSAEIAKTLPNLKPGEAILLVKPRKPTDTMVPFKVKVDMIETKRDVNAVREVIEKMKQKYGAKKSEQTDITSLINPVMKYIEKPQILEQLILYHTYVSEGHTIALVDLLKRLGISRDKVEDAINKMEALGYIVSEKQGNKKVIIYGKGLFGNIRAAAPSQEGRKLAMKVMLKYMRQGYYVTPAKQTADLSSRPDLVAIPIDRSSLRPLYNQAIAIEIESCNEINVHPEQVIRNWRKESVKDFAEVHSWTYEECFSKLQELYNQLSDEEKKKVKIFALKVREKTKPEVEQKAEKIKTSQALTPQLTQTEGKIESVSATKDSVANTVNNNNKAVTVTSNATDMANTSNKGKGPEQGETKAINVVNAPSSTASNEALTPQLTQQGRVQLKDITIDIIGKEDSKYIVQIGKDRYYIDKEYMEMLLKIEKDQELVRDVKIEDLNLKIDFGGVDYTIPLVPL</sequence>
<dbReference type="Pfam" id="PF01935">
    <property type="entry name" value="DUF87"/>
    <property type="match status" value="1"/>
</dbReference>
<gene>
    <name evidence="2" type="primary">ST1326</name>
    <name evidence="2" type="ordered locus">STK_13260</name>
</gene>
<organism evidence="2 3">
    <name type="scientific">Sulfurisphaera tokodaii (strain DSM 16993 / JCM 10545 / NBRC 100140 / 7)</name>
    <name type="common">Sulfolobus tokodaii</name>
    <dbReference type="NCBI Taxonomy" id="273063"/>
    <lineage>
        <taxon>Archaea</taxon>
        <taxon>Thermoproteota</taxon>
        <taxon>Thermoprotei</taxon>
        <taxon>Sulfolobales</taxon>
        <taxon>Sulfolobaceae</taxon>
        <taxon>Sulfurisphaera</taxon>
    </lineage>
</organism>
<dbReference type="InterPro" id="IPR027417">
    <property type="entry name" value="P-loop_NTPase"/>
</dbReference>
<accession>Q971N4</accession>
<dbReference type="Gene3D" id="3.40.50.300">
    <property type="entry name" value="P-loop containing nucleotide triphosphate hydrolases"/>
    <property type="match status" value="2"/>
</dbReference>
<dbReference type="SUPFAM" id="SSF52540">
    <property type="entry name" value="P-loop containing nucleoside triphosphate hydrolases"/>
    <property type="match status" value="1"/>
</dbReference>
<dbReference type="Proteomes" id="UP000001015">
    <property type="component" value="Chromosome"/>
</dbReference>
<dbReference type="STRING" id="273063.STK_13260"/>
<dbReference type="AlphaFoldDB" id="Q971N4"/>
<dbReference type="KEGG" id="sto:STK_13260"/>
<dbReference type="PATRIC" id="fig|273063.9.peg.1517"/>